<protein>
    <submittedName>
        <fullName evidence="2">Uncharacterized protein</fullName>
    </submittedName>
</protein>
<reference evidence="2 3" key="1">
    <citation type="journal article" date="2012" name="Genome Biol.">
        <title>Genome and low-iron response of an oceanic diatom adapted to chronic iron limitation.</title>
        <authorList>
            <person name="Lommer M."/>
            <person name="Specht M."/>
            <person name="Roy A.S."/>
            <person name="Kraemer L."/>
            <person name="Andreson R."/>
            <person name="Gutowska M.A."/>
            <person name="Wolf J."/>
            <person name="Bergner S.V."/>
            <person name="Schilhabel M.B."/>
            <person name="Klostermeier U.C."/>
            <person name="Beiko R.G."/>
            <person name="Rosenstiel P."/>
            <person name="Hippler M."/>
            <person name="Laroche J."/>
        </authorList>
    </citation>
    <scope>NUCLEOTIDE SEQUENCE [LARGE SCALE GENOMIC DNA]</scope>
    <source>
        <strain evidence="2 3">CCMP1005</strain>
    </source>
</reference>
<organism evidence="2 3">
    <name type="scientific">Thalassiosira oceanica</name>
    <name type="common">Marine diatom</name>
    <dbReference type="NCBI Taxonomy" id="159749"/>
    <lineage>
        <taxon>Eukaryota</taxon>
        <taxon>Sar</taxon>
        <taxon>Stramenopiles</taxon>
        <taxon>Ochrophyta</taxon>
        <taxon>Bacillariophyta</taxon>
        <taxon>Coscinodiscophyceae</taxon>
        <taxon>Thalassiosirophycidae</taxon>
        <taxon>Thalassiosirales</taxon>
        <taxon>Thalassiosiraceae</taxon>
        <taxon>Thalassiosira</taxon>
    </lineage>
</organism>
<dbReference type="AlphaFoldDB" id="K0SCD7"/>
<dbReference type="EMBL" id="AGNL01018474">
    <property type="protein sequence ID" value="EJK63035.1"/>
    <property type="molecule type" value="Genomic_DNA"/>
</dbReference>
<gene>
    <name evidence="2" type="ORF">THAOC_16330</name>
</gene>
<proteinExistence type="predicted"/>
<feature type="transmembrane region" description="Helical" evidence="1">
    <location>
        <begin position="27"/>
        <end position="46"/>
    </location>
</feature>
<keyword evidence="1" id="KW-0812">Transmembrane</keyword>
<keyword evidence="3" id="KW-1185">Reference proteome</keyword>
<evidence type="ECO:0000313" key="2">
    <source>
        <dbReference type="EMBL" id="EJK63035.1"/>
    </source>
</evidence>
<evidence type="ECO:0000256" key="1">
    <source>
        <dbReference type="SAM" id="Phobius"/>
    </source>
</evidence>
<name>K0SCD7_THAOC</name>
<evidence type="ECO:0000313" key="3">
    <source>
        <dbReference type="Proteomes" id="UP000266841"/>
    </source>
</evidence>
<keyword evidence="1" id="KW-1133">Transmembrane helix</keyword>
<dbReference type="Proteomes" id="UP000266841">
    <property type="component" value="Unassembled WGS sequence"/>
</dbReference>
<keyword evidence="1" id="KW-0472">Membrane</keyword>
<sequence>MAPPSPSYTYSHPPGWSARRTGLGSRLVLISAVLFVLSTIAFVGNFDPGASRLLFGTRTPDFGGIDGSYGTLRGEDVREPEWANDGNGGSCPDVLLFLPGAGNAGGGEAPPDLAFQLRAYVVAALAATYTNMALVLLEDPTDSTTLGCPVDTVEEHGNSFHFERHYEKPRGLSTVVRHPAWLSRGCGPPCPGKYGYDDWLGLSRSATGGGEGGADIPGAASVLCEESTSNILVVTPDSVFVYFHHLLPEMVDRTTWSIRKAHGWAVNLGATEDEVTVLATLQGGDDILDYAEALLARTGIPMLQPWISRDVQSFAETNKMENWMSGGDRRSVAVYKPEDHIPFEEYLHKLSDNCQTHQVYVATKYPIAVQDAIQALPTRRKGRYTIESKKRCVAFKFKVGLDFIINNWSVHRPNCRQRYDETVATVAELMVLAQASILVGDLSTNSGRLARFIRSTPAVSTAVINGKGRPTTSRSTVVLGDESKSRHVYYLPVSAAAFYHDPAIIDVNRADQTNEGTKPPGRCLISSRGSDGIGHQLEAKLSCIATAAALAEFGVQYVHFPLASADHGLKPHELAAVEDAFALNRFGSLDPATLHVAKREPLPNVGWCQGTSWFDDIESKACRQEPKTVYLADNCWDFFYCNILPKAKYQEGIVDALQNLAIEGHSWRGDDSRLVIAVHIRQTDGRKYPISFFESVVLGLKSVEPDARIIVHSDEEIEQSTFPAGVEFMDNEESTGITDVLKDFIRADVLVASLSSLSYAAGLSRVGRPVISGIDPSRLGLMSLPGWYMVEAGSKHETDLNFYRAIVTEALAWKQKASAGKTERRHGEIVRH</sequence>
<accession>K0SCD7</accession>
<comment type="caution">
    <text evidence="2">The sequence shown here is derived from an EMBL/GenBank/DDBJ whole genome shotgun (WGS) entry which is preliminary data.</text>
</comment>